<dbReference type="Proteomes" id="UP000053317">
    <property type="component" value="Unassembled WGS sequence"/>
</dbReference>
<feature type="compositionally biased region" description="Polar residues" evidence="1">
    <location>
        <begin position="21"/>
        <end position="69"/>
    </location>
</feature>
<proteinExistence type="predicted"/>
<evidence type="ECO:0000256" key="1">
    <source>
        <dbReference type="SAM" id="MobiDB-lite"/>
    </source>
</evidence>
<dbReference type="EMBL" id="LCWF01000234">
    <property type="protein sequence ID" value="KKY14220.1"/>
    <property type="molecule type" value="Genomic_DNA"/>
</dbReference>
<gene>
    <name evidence="2" type="ORF">UCRPC4_g06824</name>
</gene>
<feature type="region of interest" description="Disordered" evidence="1">
    <location>
        <begin position="139"/>
        <end position="165"/>
    </location>
</feature>
<dbReference type="OrthoDB" id="5359669at2759"/>
<sequence>MGPYNDMFSKGPTMILPNQPAHLSNPDTQMGSSPFSSFTPNGGTTPSAQAHHSTTWTPSSGHPPVSTNPSKKRSRDDSTFDSAAADGSYFPAETDNPPSPIKEEPIYGEGMTLLNPNTGISLSADSQTGTWYEEKAEANATKRILPNSSDMQPNLPSSRKSQRLDSLAPMPDDVAQAVLPVSPTKLAAGPPAEPTIDDFTLALGIGWTRIAHEDSALQAAARGWAKYVDNHYSSHIHGAEVLLKSNGLNAYLIGANEGFFLFGEDLSEGRLVGKNWQITLSNLRSNPMVFEGAEVLRAVRTPTTERSGDGNLMGGHFGSAIQNSVNGSWSVRTSNAASKSNGVTEVGSGGMEID</sequence>
<reference evidence="2 3" key="1">
    <citation type="submission" date="2015-05" db="EMBL/GenBank/DDBJ databases">
        <title>Distinctive expansion of gene families associated with plant cell wall degradation and secondary metabolism in the genomes of grapevine trunk pathogens.</title>
        <authorList>
            <person name="Lawrence D.P."/>
            <person name="Travadon R."/>
            <person name="Rolshausen P.E."/>
            <person name="Baumgartner K."/>
        </authorList>
    </citation>
    <scope>NUCLEOTIDE SEQUENCE [LARGE SCALE GENOMIC DNA]</scope>
    <source>
        <strain evidence="2">UCRPC4</strain>
    </source>
</reference>
<keyword evidence="3" id="KW-1185">Reference proteome</keyword>
<reference evidence="2 3" key="2">
    <citation type="submission" date="2015-05" db="EMBL/GenBank/DDBJ databases">
        <authorList>
            <person name="Morales-Cruz A."/>
            <person name="Amrine K.C."/>
            <person name="Cantu D."/>
        </authorList>
    </citation>
    <scope>NUCLEOTIDE SEQUENCE [LARGE SCALE GENOMIC DNA]</scope>
    <source>
        <strain evidence="2">UCRPC4</strain>
    </source>
</reference>
<name>A0A0G2GAQ6_PHACM</name>
<feature type="compositionally biased region" description="Polar residues" evidence="1">
    <location>
        <begin position="332"/>
        <end position="343"/>
    </location>
</feature>
<feature type="region of interest" description="Disordered" evidence="1">
    <location>
        <begin position="1"/>
        <end position="113"/>
    </location>
</feature>
<accession>A0A0G2GAQ6</accession>
<feature type="region of interest" description="Disordered" evidence="1">
    <location>
        <begin position="332"/>
        <end position="354"/>
    </location>
</feature>
<organism evidence="2 3">
    <name type="scientific">Phaeomoniella chlamydospora</name>
    <name type="common">Phaeoacremonium chlamydosporum</name>
    <dbReference type="NCBI Taxonomy" id="158046"/>
    <lineage>
        <taxon>Eukaryota</taxon>
        <taxon>Fungi</taxon>
        <taxon>Dikarya</taxon>
        <taxon>Ascomycota</taxon>
        <taxon>Pezizomycotina</taxon>
        <taxon>Eurotiomycetes</taxon>
        <taxon>Chaetothyriomycetidae</taxon>
        <taxon>Phaeomoniellales</taxon>
        <taxon>Phaeomoniellaceae</taxon>
        <taxon>Phaeomoniella</taxon>
    </lineage>
</organism>
<dbReference type="AlphaFoldDB" id="A0A0G2GAQ6"/>
<evidence type="ECO:0000313" key="2">
    <source>
        <dbReference type="EMBL" id="KKY14220.1"/>
    </source>
</evidence>
<comment type="caution">
    <text evidence="2">The sequence shown here is derived from an EMBL/GenBank/DDBJ whole genome shotgun (WGS) entry which is preliminary data.</text>
</comment>
<protein>
    <submittedName>
        <fullName evidence="2">Uncharacterized protein</fullName>
    </submittedName>
</protein>
<feature type="compositionally biased region" description="Polar residues" evidence="1">
    <location>
        <begin position="146"/>
        <end position="159"/>
    </location>
</feature>
<evidence type="ECO:0000313" key="3">
    <source>
        <dbReference type="Proteomes" id="UP000053317"/>
    </source>
</evidence>